<keyword evidence="5" id="KW-1133">Transmembrane helix</keyword>
<keyword evidence="4" id="KW-0676">Redox-active center</keyword>
<dbReference type="GO" id="GO:0017004">
    <property type="term" value="P:cytochrome complex assembly"/>
    <property type="evidence" value="ECO:0007669"/>
    <property type="project" value="UniProtKB-KW"/>
</dbReference>
<dbReference type="OrthoDB" id="1118217at2"/>
<name>A0A1H8DEH5_9SPHI</name>
<dbReference type="PANTHER" id="PTHR42852">
    <property type="entry name" value="THIOL:DISULFIDE INTERCHANGE PROTEIN DSBE"/>
    <property type="match status" value="1"/>
</dbReference>
<keyword evidence="7" id="KW-0413">Isomerase</keyword>
<dbReference type="Pfam" id="PF00578">
    <property type="entry name" value="AhpC-TSA"/>
    <property type="match status" value="1"/>
</dbReference>
<dbReference type="InterPro" id="IPR036249">
    <property type="entry name" value="Thioredoxin-like_sf"/>
</dbReference>
<feature type="transmembrane region" description="Helical" evidence="5">
    <location>
        <begin position="39"/>
        <end position="58"/>
    </location>
</feature>
<sequence length="476" mass="53941">MKLKIRFPAILWPFGKQQKSNKNTGNEVFESNTIPHPYAGAYMLGVIILVMLALLLFWQPACNAQARQQQGLKIGDQVPDVLISKLINYPTKSAKLSDFKGKLLILDFWATSCGACISSMPRLDSLQQQFKDRIVILPVTYEKAEKILAFQQSNKFLRGLKFPSVVEDTVLQKIFPHRMLPHDVWVDEQGKVIAFTEAWQITAETISKQLNGTKMTGVMKVDAMDYNSRTPLLVNHNGGNDSVFRYRSIITGYLKGLPSESSLKKDTLHQFIRIKSTNGNPRRLYTLAFKELQFLEKDQIINRAADHLAFDPTAVDSNMTSHFYCYELDLPGTSVLLARESIHQDLDRFFQVRTTMVEKDTMALILSPLSAINPVEEPATDIQISLDIKTTKIANLSPAAFIEWLKGSNSQLLLIDDSGKHFHISAAFQKAKIPLSEMNQTLKRSGVYLAYKKIKRKQFLIVPLPAEYNRPEPLTY</sequence>
<dbReference type="InterPro" id="IPR000866">
    <property type="entry name" value="AhpC/TSA"/>
</dbReference>
<dbReference type="AlphaFoldDB" id="A0A1H8DEH5"/>
<dbReference type="InterPro" id="IPR050553">
    <property type="entry name" value="Thioredoxin_ResA/DsbE_sf"/>
</dbReference>
<accession>A0A1H8DEH5</accession>
<protein>
    <submittedName>
        <fullName evidence="7">Thiol-disulfide isomerase or thioredoxin</fullName>
    </submittedName>
</protein>
<keyword evidence="5" id="KW-0472">Membrane</keyword>
<dbReference type="GO" id="GO:0030313">
    <property type="term" value="C:cell envelope"/>
    <property type="evidence" value="ECO:0007669"/>
    <property type="project" value="UniProtKB-SubCell"/>
</dbReference>
<proteinExistence type="predicted"/>
<comment type="subcellular location">
    <subcellularLocation>
        <location evidence="1">Cell envelope</location>
    </subcellularLocation>
</comment>
<keyword evidence="8" id="KW-1185">Reference proteome</keyword>
<evidence type="ECO:0000313" key="7">
    <source>
        <dbReference type="EMBL" id="SEN04938.1"/>
    </source>
</evidence>
<dbReference type="EMBL" id="FOCL01000002">
    <property type="protein sequence ID" value="SEN04938.1"/>
    <property type="molecule type" value="Genomic_DNA"/>
</dbReference>
<keyword evidence="3" id="KW-1015">Disulfide bond</keyword>
<dbReference type="PROSITE" id="PS51352">
    <property type="entry name" value="THIOREDOXIN_2"/>
    <property type="match status" value="1"/>
</dbReference>
<dbReference type="SUPFAM" id="SSF52833">
    <property type="entry name" value="Thioredoxin-like"/>
    <property type="match status" value="1"/>
</dbReference>
<evidence type="ECO:0000313" key="8">
    <source>
        <dbReference type="Proteomes" id="UP000198942"/>
    </source>
</evidence>
<gene>
    <name evidence="7" type="ORF">SAMN05192574_102296</name>
</gene>
<keyword evidence="5" id="KW-0812">Transmembrane</keyword>
<dbReference type="PANTHER" id="PTHR42852:SF6">
    <property type="entry name" value="THIOL:DISULFIDE INTERCHANGE PROTEIN DSBE"/>
    <property type="match status" value="1"/>
</dbReference>
<keyword evidence="2" id="KW-0201">Cytochrome c-type biogenesis</keyword>
<dbReference type="GO" id="GO:0016209">
    <property type="term" value="F:antioxidant activity"/>
    <property type="evidence" value="ECO:0007669"/>
    <property type="project" value="InterPro"/>
</dbReference>
<dbReference type="CDD" id="cd02966">
    <property type="entry name" value="TlpA_like_family"/>
    <property type="match status" value="1"/>
</dbReference>
<evidence type="ECO:0000256" key="5">
    <source>
        <dbReference type="SAM" id="Phobius"/>
    </source>
</evidence>
<evidence type="ECO:0000256" key="2">
    <source>
        <dbReference type="ARBA" id="ARBA00022748"/>
    </source>
</evidence>
<feature type="domain" description="Thioredoxin" evidence="6">
    <location>
        <begin position="72"/>
        <end position="215"/>
    </location>
</feature>
<dbReference type="STRING" id="551995.SAMN05192574_102296"/>
<dbReference type="GO" id="GO:0016491">
    <property type="term" value="F:oxidoreductase activity"/>
    <property type="evidence" value="ECO:0007669"/>
    <property type="project" value="InterPro"/>
</dbReference>
<dbReference type="InterPro" id="IPR013766">
    <property type="entry name" value="Thioredoxin_domain"/>
</dbReference>
<organism evidence="7 8">
    <name type="scientific">Mucilaginibacter gossypiicola</name>
    <dbReference type="NCBI Taxonomy" id="551995"/>
    <lineage>
        <taxon>Bacteria</taxon>
        <taxon>Pseudomonadati</taxon>
        <taxon>Bacteroidota</taxon>
        <taxon>Sphingobacteriia</taxon>
        <taxon>Sphingobacteriales</taxon>
        <taxon>Sphingobacteriaceae</taxon>
        <taxon>Mucilaginibacter</taxon>
    </lineage>
</organism>
<dbReference type="GO" id="GO:0016853">
    <property type="term" value="F:isomerase activity"/>
    <property type="evidence" value="ECO:0007669"/>
    <property type="project" value="UniProtKB-KW"/>
</dbReference>
<reference evidence="8" key="1">
    <citation type="submission" date="2016-10" db="EMBL/GenBank/DDBJ databases">
        <authorList>
            <person name="Varghese N."/>
            <person name="Submissions S."/>
        </authorList>
    </citation>
    <scope>NUCLEOTIDE SEQUENCE [LARGE SCALE GENOMIC DNA]</scope>
    <source>
        <strain evidence="8">Gh-48</strain>
    </source>
</reference>
<evidence type="ECO:0000256" key="3">
    <source>
        <dbReference type="ARBA" id="ARBA00023157"/>
    </source>
</evidence>
<evidence type="ECO:0000259" key="6">
    <source>
        <dbReference type="PROSITE" id="PS51352"/>
    </source>
</evidence>
<evidence type="ECO:0000256" key="1">
    <source>
        <dbReference type="ARBA" id="ARBA00004196"/>
    </source>
</evidence>
<evidence type="ECO:0000256" key="4">
    <source>
        <dbReference type="ARBA" id="ARBA00023284"/>
    </source>
</evidence>
<dbReference type="RefSeq" id="WP_091209359.1">
    <property type="nucleotide sequence ID" value="NZ_FOCL01000002.1"/>
</dbReference>
<dbReference type="Gene3D" id="3.40.30.10">
    <property type="entry name" value="Glutaredoxin"/>
    <property type="match status" value="1"/>
</dbReference>
<dbReference type="Proteomes" id="UP000198942">
    <property type="component" value="Unassembled WGS sequence"/>
</dbReference>